<organism evidence="1 2">
    <name type="scientific">Laceyella putida</name>
    <dbReference type="NCBI Taxonomy" id="110101"/>
    <lineage>
        <taxon>Bacteria</taxon>
        <taxon>Bacillati</taxon>
        <taxon>Bacillota</taxon>
        <taxon>Bacilli</taxon>
        <taxon>Bacillales</taxon>
        <taxon>Thermoactinomycetaceae</taxon>
        <taxon>Laceyella</taxon>
    </lineage>
</organism>
<protein>
    <submittedName>
        <fullName evidence="1">Uncharacterized protein</fullName>
    </submittedName>
</protein>
<accession>A0ABW2RPG0</accession>
<proteinExistence type="predicted"/>
<dbReference type="RefSeq" id="WP_379866972.1">
    <property type="nucleotide sequence ID" value="NZ_JBHTBW010000062.1"/>
</dbReference>
<name>A0ABW2RPG0_9BACL</name>
<evidence type="ECO:0000313" key="2">
    <source>
        <dbReference type="Proteomes" id="UP001596500"/>
    </source>
</evidence>
<dbReference type="EMBL" id="JBHTBW010000062">
    <property type="protein sequence ID" value="MFC7442831.1"/>
    <property type="molecule type" value="Genomic_DNA"/>
</dbReference>
<gene>
    <name evidence="1" type="ORF">ACFQNG_17295</name>
</gene>
<sequence length="90" mass="9051">MGIYQQFGLKQIINASGKMTALGASAIHPEIAQAMSAASMDYVDMQELMVAVGKAIAGVTGAEDGCVTSGAASGIAISCGRHCGNPVDPH</sequence>
<evidence type="ECO:0000313" key="1">
    <source>
        <dbReference type="EMBL" id="MFC7442831.1"/>
    </source>
</evidence>
<comment type="caution">
    <text evidence="1">The sequence shown here is derived from an EMBL/GenBank/DDBJ whole genome shotgun (WGS) entry which is preliminary data.</text>
</comment>
<reference evidence="2" key="1">
    <citation type="journal article" date="2019" name="Int. J. Syst. Evol. Microbiol.">
        <title>The Global Catalogue of Microorganisms (GCM) 10K type strain sequencing project: providing services to taxonomists for standard genome sequencing and annotation.</title>
        <authorList>
            <consortium name="The Broad Institute Genomics Platform"/>
            <consortium name="The Broad Institute Genome Sequencing Center for Infectious Disease"/>
            <person name="Wu L."/>
            <person name="Ma J."/>
        </authorList>
    </citation>
    <scope>NUCLEOTIDE SEQUENCE [LARGE SCALE GENOMIC DNA]</scope>
    <source>
        <strain evidence="2">CGMCC 1.12942</strain>
    </source>
</reference>
<keyword evidence="2" id="KW-1185">Reference proteome</keyword>
<dbReference type="Gene3D" id="3.40.640.10">
    <property type="entry name" value="Type I PLP-dependent aspartate aminotransferase-like (Major domain)"/>
    <property type="match status" value="1"/>
</dbReference>
<dbReference type="InterPro" id="IPR015421">
    <property type="entry name" value="PyrdxlP-dep_Trfase_major"/>
</dbReference>
<dbReference type="Proteomes" id="UP001596500">
    <property type="component" value="Unassembled WGS sequence"/>
</dbReference>